<reference evidence="2" key="1">
    <citation type="submission" date="2022-07" db="EMBL/GenBank/DDBJ databases">
        <authorList>
            <person name="Macas J."/>
            <person name="Novak P."/>
            <person name="Neumann P."/>
        </authorList>
    </citation>
    <scope>NUCLEOTIDE SEQUENCE</scope>
</reference>
<accession>A0AAV0F339</accession>
<evidence type="ECO:0000256" key="1">
    <source>
        <dbReference type="SAM" id="MobiDB-lite"/>
    </source>
</evidence>
<proteinExistence type="predicted"/>
<feature type="region of interest" description="Disordered" evidence="1">
    <location>
        <begin position="1"/>
        <end position="30"/>
    </location>
</feature>
<dbReference type="Proteomes" id="UP001152523">
    <property type="component" value="Unassembled WGS sequence"/>
</dbReference>
<evidence type="ECO:0008006" key="4">
    <source>
        <dbReference type="Google" id="ProtNLM"/>
    </source>
</evidence>
<name>A0AAV0F339_9ASTE</name>
<protein>
    <recommendedName>
        <fullName evidence="4">C2H2-type domain-containing protein</fullName>
    </recommendedName>
</protein>
<comment type="caution">
    <text evidence="2">The sequence shown here is derived from an EMBL/GenBank/DDBJ whole genome shotgun (WGS) entry which is preliminary data.</text>
</comment>
<sequence>MSKATKLLNANGKRPLVSDPSTYDEDVAGSSNFDTLDCDIDLDSEESENEGMLDESLDFDSGNFEDNDANFDQECFHTQAYVDLGDANHECEYCGALFWYAERVKRHSVKQRPKFSMCCNKGNIVLPAMQQPPKILNDLIFHSEPRSKHFL</sequence>
<dbReference type="EMBL" id="CAMAPF010000958">
    <property type="protein sequence ID" value="CAH9129902.1"/>
    <property type="molecule type" value="Genomic_DNA"/>
</dbReference>
<keyword evidence="3" id="KW-1185">Reference proteome</keyword>
<evidence type="ECO:0000313" key="2">
    <source>
        <dbReference type="EMBL" id="CAH9129902.1"/>
    </source>
</evidence>
<feature type="non-terminal residue" evidence="2">
    <location>
        <position position="151"/>
    </location>
</feature>
<dbReference type="AlphaFoldDB" id="A0AAV0F339"/>
<evidence type="ECO:0000313" key="3">
    <source>
        <dbReference type="Proteomes" id="UP001152523"/>
    </source>
</evidence>
<gene>
    <name evidence="2" type="ORF">CEPIT_LOCUS30218</name>
</gene>
<organism evidence="2 3">
    <name type="scientific">Cuscuta epithymum</name>
    <dbReference type="NCBI Taxonomy" id="186058"/>
    <lineage>
        <taxon>Eukaryota</taxon>
        <taxon>Viridiplantae</taxon>
        <taxon>Streptophyta</taxon>
        <taxon>Embryophyta</taxon>
        <taxon>Tracheophyta</taxon>
        <taxon>Spermatophyta</taxon>
        <taxon>Magnoliopsida</taxon>
        <taxon>eudicotyledons</taxon>
        <taxon>Gunneridae</taxon>
        <taxon>Pentapetalae</taxon>
        <taxon>asterids</taxon>
        <taxon>lamiids</taxon>
        <taxon>Solanales</taxon>
        <taxon>Convolvulaceae</taxon>
        <taxon>Cuscuteae</taxon>
        <taxon>Cuscuta</taxon>
        <taxon>Cuscuta subgen. Cuscuta</taxon>
    </lineage>
</organism>